<proteinExistence type="predicted"/>
<gene>
    <name evidence="3" type="ORF">ACJRO7_004864</name>
</gene>
<organism evidence="3 4">
    <name type="scientific">Eucalyptus globulus</name>
    <name type="common">Tasmanian blue gum</name>
    <dbReference type="NCBI Taxonomy" id="34317"/>
    <lineage>
        <taxon>Eukaryota</taxon>
        <taxon>Viridiplantae</taxon>
        <taxon>Streptophyta</taxon>
        <taxon>Embryophyta</taxon>
        <taxon>Tracheophyta</taxon>
        <taxon>Spermatophyta</taxon>
        <taxon>Magnoliopsida</taxon>
        <taxon>eudicotyledons</taxon>
        <taxon>Gunneridae</taxon>
        <taxon>Pentapetalae</taxon>
        <taxon>rosids</taxon>
        <taxon>malvids</taxon>
        <taxon>Myrtales</taxon>
        <taxon>Myrtaceae</taxon>
        <taxon>Myrtoideae</taxon>
        <taxon>Eucalypteae</taxon>
        <taxon>Eucalyptus</taxon>
    </lineage>
</organism>
<protein>
    <recommendedName>
        <fullName evidence="5">Tetratricopeptide repeat-like superfamily protein</fullName>
    </recommendedName>
</protein>
<keyword evidence="1" id="KW-0802">TPR repeat</keyword>
<feature type="region of interest" description="Disordered" evidence="2">
    <location>
        <begin position="348"/>
        <end position="395"/>
    </location>
</feature>
<comment type="caution">
    <text evidence="3">The sequence shown here is derived from an EMBL/GenBank/DDBJ whole genome shotgun (WGS) entry which is preliminary data.</text>
</comment>
<evidence type="ECO:0000313" key="3">
    <source>
        <dbReference type="EMBL" id="KAL3719944.1"/>
    </source>
</evidence>
<evidence type="ECO:0000256" key="2">
    <source>
        <dbReference type="SAM" id="MobiDB-lite"/>
    </source>
</evidence>
<dbReference type="PANTHER" id="PTHR26312:SF132">
    <property type="entry name" value="OS01G0855200 PROTEIN"/>
    <property type="match status" value="1"/>
</dbReference>
<sequence length="602" mass="66968">MGVKVLTTRLRWSQPIVPQSPSSSQTLASAISSPSSRRRVRSDVGPFLCRYGQSLERSALFGAQPAKLHRFRSSDYSKPRARTVRRACSRSASLDDAFSDEEFSKMIQELALRFQHSDDVSDGVDSISADAEAVAEWASDRGEDEVSSRMNSGVNFDSEQMQLPLSDIEYKEHPWQDERIERDSSDYEGSDAIIPANIERRANSVDLPLSLRMIKRKMQWKEGFREAGESAYCSVKKAFSSMVFIIRELHSFALQMREALFYEDLQGILARVQREMHASFVWLFQQIFSHTPTLMVYVMILLANFTVYSMGSNVAIAAAPPVGTYAAATETASAVEVQDNSQQKFDSSTAKTFSISSSSGKTTSIGGNNGGGGKVRPIASGMDGEGQFHRDNYGSILPNGASQLSSFGTTREAESVSGQSIREEEMSLWNSMVEEASQMQASSRDEALDHETMQKFVSPVTAKVEPDDYYAEYFRTELTYQTSLSQDPSNAVLLVNYAQFLYLVAHDYDRAEEYFKKAVAAEPADGEARSKYATFLWRARSDLWAAEEMYLEAISADPSNTFYAADYAHFLWNTGGEDTCFPLSSPEEDQAHSGDGCDPHEA</sequence>
<name>A0ABD3J164_EUCGL</name>
<dbReference type="PANTHER" id="PTHR26312">
    <property type="entry name" value="TETRATRICOPEPTIDE REPEAT PROTEIN 5"/>
    <property type="match status" value="1"/>
</dbReference>
<evidence type="ECO:0000256" key="1">
    <source>
        <dbReference type="PROSITE-ProRule" id="PRU00339"/>
    </source>
</evidence>
<dbReference type="PROSITE" id="PS50005">
    <property type="entry name" value="TPR"/>
    <property type="match status" value="1"/>
</dbReference>
<feature type="region of interest" description="Disordered" evidence="2">
    <location>
        <begin position="16"/>
        <end position="35"/>
    </location>
</feature>
<dbReference type="AlphaFoldDB" id="A0ABD3J164"/>
<dbReference type="Proteomes" id="UP001634007">
    <property type="component" value="Unassembled WGS sequence"/>
</dbReference>
<evidence type="ECO:0008006" key="5">
    <source>
        <dbReference type="Google" id="ProtNLM"/>
    </source>
</evidence>
<feature type="compositionally biased region" description="Low complexity" evidence="2">
    <location>
        <begin position="354"/>
        <end position="366"/>
    </location>
</feature>
<evidence type="ECO:0000313" key="4">
    <source>
        <dbReference type="Proteomes" id="UP001634007"/>
    </source>
</evidence>
<dbReference type="SUPFAM" id="SSF48452">
    <property type="entry name" value="TPR-like"/>
    <property type="match status" value="1"/>
</dbReference>
<dbReference type="InterPro" id="IPR011990">
    <property type="entry name" value="TPR-like_helical_dom_sf"/>
</dbReference>
<dbReference type="InterPro" id="IPR019734">
    <property type="entry name" value="TPR_rpt"/>
</dbReference>
<keyword evidence="4" id="KW-1185">Reference proteome</keyword>
<dbReference type="Gene3D" id="1.25.40.10">
    <property type="entry name" value="Tetratricopeptide repeat domain"/>
    <property type="match status" value="1"/>
</dbReference>
<feature type="repeat" description="TPR" evidence="1">
    <location>
        <begin position="492"/>
        <end position="525"/>
    </location>
</feature>
<accession>A0ABD3J164</accession>
<dbReference type="EMBL" id="JBJKBG010000010">
    <property type="protein sequence ID" value="KAL3719943.1"/>
    <property type="molecule type" value="Genomic_DNA"/>
</dbReference>
<dbReference type="EMBL" id="JBJKBG010000010">
    <property type="protein sequence ID" value="KAL3719944.1"/>
    <property type="molecule type" value="Genomic_DNA"/>
</dbReference>
<reference evidence="3 4" key="1">
    <citation type="submission" date="2024-11" db="EMBL/GenBank/DDBJ databases">
        <title>Chromosome-level genome assembly of Eucalyptus globulus Labill. provides insights into its genome evolution.</title>
        <authorList>
            <person name="Li X."/>
        </authorList>
    </citation>
    <scope>NUCLEOTIDE SEQUENCE [LARGE SCALE GENOMIC DNA]</scope>
    <source>
        <strain evidence="3">CL2024</strain>
        <tissue evidence="3">Fresh tender leaves</tissue>
    </source>
</reference>